<dbReference type="GO" id="GO:0022857">
    <property type="term" value="F:transmembrane transporter activity"/>
    <property type="evidence" value="ECO:0007669"/>
    <property type="project" value="TreeGrafter"/>
</dbReference>
<dbReference type="AlphaFoldDB" id="A0AAV9NHH1"/>
<feature type="transmembrane region" description="Helical" evidence="5">
    <location>
        <begin position="45"/>
        <end position="71"/>
    </location>
</feature>
<keyword evidence="2 5" id="KW-0812">Transmembrane</keyword>
<dbReference type="PANTHER" id="PTHR23502">
    <property type="entry name" value="MAJOR FACILITATOR SUPERFAMILY"/>
    <property type="match status" value="1"/>
</dbReference>
<evidence type="ECO:0000256" key="1">
    <source>
        <dbReference type="ARBA" id="ARBA00004141"/>
    </source>
</evidence>
<dbReference type="SUPFAM" id="SSF103473">
    <property type="entry name" value="MFS general substrate transporter"/>
    <property type="match status" value="1"/>
</dbReference>
<comment type="subcellular location">
    <subcellularLocation>
        <location evidence="1">Membrane</location>
        <topology evidence="1">Multi-pass membrane protein</topology>
    </subcellularLocation>
</comment>
<sequence>MIAVRLARRNGGILEAEYRLWLYVYPTIVFPAALILWGVGAAHAIHWFGLAVAVFFLATGQAITIFTMINYCIEPYSELSSEAMVTIIVIRNSMAFSIGYIITPWVKLGYSNAFIIAGFVSLAASLVFLVMIVWGKRMRIMTSHLYQRFLAERQALGLSHS</sequence>
<organism evidence="6 7">
    <name type="scientific">Exophiala bonariae</name>
    <dbReference type="NCBI Taxonomy" id="1690606"/>
    <lineage>
        <taxon>Eukaryota</taxon>
        <taxon>Fungi</taxon>
        <taxon>Dikarya</taxon>
        <taxon>Ascomycota</taxon>
        <taxon>Pezizomycotina</taxon>
        <taxon>Eurotiomycetes</taxon>
        <taxon>Chaetothyriomycetidae</taxon>
        <taxon>Chaetothyriales</taxon>
        <taxon>Herpotrichiellaceae</taxon>
        <taxon>Exophiala</taxon>
    </lineage>
</organism>
<dbReference type="RefSeq" id="XP_064708603.1">
    <property type="nucleotide sequence ID" value="XM_064855014.1"/>
</dbReference>
<feature type="transmembrane region" description="Helical" evidence="5">
    <location>
        <begin position="114"/>
        <end position="134"/>
    </location>
</feature>
<reference evidence="6 7" key="1">
    <citation type="submission" date="2023-08" db="EMBL/GenBank/DDBJ databases">
        <title>Black Yeasts Isolated from many extreme environments.</title>
        <authorList>
            <person name="Coleine C."/>
            <person name="Stajich J.E."/>
            <person name="Selbmann L."/>
        </authorList>
    </citation>
    <scope>NUCLEOTIDE SEQUENCE [LARGE SCALE GENOMIC DNA]</scope>
    <source>
        <strain evidence="6 7">CCFEE 5792</strain>
    </source>
</reference>
<keyword evidence="3 5" id="KW-1133">Transmembrane helix</keyword>
<feature type="transmembrane region" description="Helical" evidence="5">
    <location>
        <begin position="83"/>
        <end position="102"/>
    </location>
</feature>
<evidence type="ECO:0000256" key="3">
    <source>
        <dbReference type="ARBA" id="ARBA00022989"/>
    </source>
</evidence>
<evidence type="ECO:0008006" key="8">
    <source>
        <dbReference type="Google" id="ProtNLM"/>
    </source>
</evidence>
<proteinExistence type="predicted"/>
<dbReference type="InterPro" id="IPR036259">
    <property type="entry name" value="MFS_trans_sf"/>
</dbReference>
<evidence type="ECO:0000313" key="6">
    <source>
        <dbReference type="EMBL" id="KAK5057485.1"/>
    </source>
</evidence>
<dbReference type="GO" id="GO:0005886">
    <property type="term" value="C:plasma membrane"/>
    <property type="evidence" value="ECO:0007669"/>
    <property type="project" value="TreeGrafter"/>
</dbReference>
<protein>
    <recommendedName>
        <fullName evidence="8">Major facilitator superfamily (MFS) profile domain-containing protein</fullName>
    </recommendedName>
</protein>
<keyword evidence="4 5" id="KW-0472">Membrane</keyword>
<dbReference type="PANTHER" id="PTHR23502:SF30">
    <property type="entry name" value="TRANSPORTER, PUTATIVE (AFU_ORTHOLOGUE AFUA_8G04702)-RELATED"/>
    <property type="match status" value="1"/>
</dbReference>
<name>A0AAV9NHH1_9EURO</name>
<keyword evidence="7" id="KW-1185">Reference proteome</keyword>
<evidence type="ECO:0000256" key="5">
    <source>
        <dbReference type="SAM" id="Phobius"/>
    </source>
</evidence>
<dbReference type="GeneID" id="89979635"/>
<dbReference type="EMBL" id="JAVRRD010000006">
    <property type="protein sequence ID" value="KAK5057485.1"/>
    <property type="molecule type" value="Genomic_DNA"/>
</dbReference>
<comment type="caution">
    <text evidence="6">The sequence shown here is derived from an EMBL/GenBank/DDBJ whole genome shotgun (WGS) entry which is preliminary data.</text>
</comment>
<dbReference type="Proteomes" id="UP001358417">
    <property type="component" value="Unassembled WGS sequence"/>
</dbReference>
<accession>A0AAV9NHH1</accession>
<feature type="transmembrane region" description="Helical" evidence="5">
    <location>
        <begin position="20"/>
        <end position="39"/>
    </location>
</feature>
<evidence type="ECO:0000256" key="4">
    <source>
        <dbReference type="ARBA" id="ARBA00023136"/>
    </source>
</evidence>
<evidence type="ECO:0000256" key="2">
    <source>
        <dbReference type="ARBA" id="ARBA00022692"/>
    </source>
</evidence>
<evidence type="ECO:0000313" key="7">
    <source>
        <dbReference type="Proteomes" id="UP001358417"/>
    </source>
</evidence>
<gene>
    <name evidence="6" type="ORF">LTR84_011485</name>
</gene>